<evidence type="ECO:0000259" key="1">
    <source>
        <dbReference type="Pfam" id="PF12867"/>
    </source>
</evidence>
<name>A0A4R1BPI4_9BACT</name>
<dbReference type="AlphaFoldDB" id="A0A4R1BPI4"/>
<comment type="caution">
    <text evidence="2">The sequence shown here is derived from an EMBL/GenBank/DDBJ whole genome shotgun (WGS) entry which is preliminary data.</text>
</comment>
<feature type="domain" description="DinB-like" evidence="1">
    <location>
        <begin position="29"/>
        <end position="163"/>
    </location>
</feature>
<organism evidence="2 3">
    <name type="scientific">Flaviaesturariibacter flavus</name>
    <dbReference type="NCBI Taxonomy" id="2502780"/>
    <lineage>
        <taxon>Bacteria</taxon>
        <taxon>Pseudomonadati</taxon>
        <taxon>Bacteroidota</taxon>
        <taxon>Chitinophagia</taxon>
        <taxon>Chitinophagales</taxon>
        <taxon>Chitinophagaceae</taxon>
        <taxon>Flaviaestuariibacter</taxon>
    </lineage>
</organism>
<dbReference type="Gene3D" id="1.20.120.450">
    <property type="entry name" value="dinb family like domain"/>
    <property type="match status" value="1"/>
</dbReference>
<sequence length="174" mass="20069">MANVDYNRIPEYYHRYVRQVEDLDLEAALRSRRDAILPVLRTLPDQQWDFAYAAGKWTIKELVLHIIDAERIFAYRALRFSRQDSTPLPSFDENRFAEKSEAGRRSPSSLLRELETVLDSTDTLFEGFSAEQLNQEGVASNNPVYVRGIAYIICGHILHHVGILKERYLQPATA</sequence>
<dbReference type="OrthoDB" id="9793216at2"/>
<dbReference type="Proteomes" id="UP000295334">
    <property type="component" value="Unassembled WGS sequence"/>
</dbReference>
<dbReference type="InterPro" id="IPR034660">
    <property type="entry name" value="DinB/YfiT-like"/>
</dbReference>
<gene>
    <name evidence="2" type="ORF">EPD60_02125</name>
</gene>
<dbReference type="InterPro" id="IPR024775">
    <property type="entry name" value="DinB-like"/>
</dbReference>
<dbReference type="EMBL" id="SJZI01000002">
    <property type="protein sequence ID" value="TCJ19237.1"/>
    <property type="molecule type" value="Genomic_DNA"/>
</dbReference>
<accession>A0A4R1BPI4</accession>
<dbReference type="RefSeq" id="WP_131446367.1">
    <property type="nucleotide sequence ID" value="NZ_SJZI01000002.1"/>
</dbReference>
<proteinExistence type="predicted"/>
<keyword evidence="3" id="KW-1185">Reference proteome</keyword>
<protein>
    <submittedName>
        <fullName evidence="2">DinB family protein</fullName>
    </submittedName>
</protein>
<dbReference type="SUPFAM" id="SSF109854">
    <property type="entry name" value="DinB/YfiT-like putative metalloenzymes"/>
    <property type="match status" value="1"/>
</dbReference>
<evidence type="ECO:0000313" key="3">
    <source>
        <dbReference type="Proteomes" id="UP000295334"/>
    </source>
</evidence>
<reference evidence="2 3" key="1">
    <citation type="submission" date="2019-03" db="EMBL/GenBank/DDBJ databases">
        <authorList>
            <person name="Kim M.K.M."/>
        </authorList>
    </citation>
    <scope>NUCLEOTIDE SEQUENCE [LARGE SCALE GENOMIC DNA]</scope>
    <source>
        <strain evidence="2 3">17J68-12</strain>
    </source>
</reference>
<dbReference type="Pfam" id="PF12867">
    <property type="entry name" value="DinB_2"/>
    <property type="match status" value="1"/>
</dbReference>
<evidence type="ECO:0000313" key="2">
    <source>
        <dbReference type="EMBL" id="TCJ19237.1"/>
    </source>
</evidence>